<dbReference type="InterPro" id="IPR026263">
    <property type="entry name" value="Alkaline_phosphatase_prok"/>
</dbReference>
<dbReference type="PANTHER" id="PTHR10151:SF120">
    <property type="entry name" value="BIS(5'-ADENOSYL)-TRIPHOSPHATASE"/>
    <property type="match status" value="1"/>
</dbReference>
<feature type="active site" description="Phosphothreonine intermediate" evidence="4">
    <location>
        <position position="44"/>
    </location>
</feature>
<evidence type="ECO:0000256" key="1">
    <source>
        <dbReference type="ARBA" id="ARBA00022553"/>
    </source>
</evidence>
<organism evidence="6 7">
    <name type="scientific">Adhaeribacter aerolatus</name>
    <dbReference type="NCBI Taxonomy" id="670289"/>
    <lineage>
        <taxon>Bacteria</taxon>
        <taxon>Pseudomonadati</taxon>
        <taxon>Bacteroidota</taxon>
        <taxon>Cytophagia</taxon>
        <taxon>Cytophagales</taxon>
        <taxon>Hymenobacteraceae</taxon>
        <taxon>Adhaeribacter</taxon>
    </lineage>
</organism>
<keyword evidence="1 4" id="KW-0597">Phosphoprotein</keyword>
<name>A0A512AUE7_9BACT</name>
<keyword evidence="3" id="KW-0732">Signal</keyword>
<dbReference type="InterPro" id="IPR002591">
    <property type="entry name" value="Phosphodiest/P_Trfase"/>
</dbReference>
<gene>
    <name evidence="6" type="primary">pafA</name>
    <name evidence="6" type="ORF">AAE02nite_09980</name>
</gene>
<evidence type="ECO:0000256" key="3">
    <source>
        <dbReference type="ARBA" id="ARBA00022729"/>
    </source>
</evidence>
<dbReference type="GO" id="GO:0004035">
    <property type="term" value="F:alkaline phosphatase activity"/>
    <property type="evidence" value="ECO:0007669"/>
    <property type="project" value="InterPro"/>
</dbReference>
<keyword evidence="7" id="KW-1185">Reference proteome</keyword>
<sequence length="511" mass="56445">MVDQMRWDFLYRYYDRYGENGFKRMLNEGFTCENTSIDYLPTVTAIGHSTVYTGSVPALHGIAGNDFIIQATGKSMYCTEDNAVEPVGTTAAAGKMSPRNLLASTVTDELRLATNFRSKVIGIALKDRGSILPAGHSANAAYWFDDASGNWVTSTWYMKELPAWVQQFNAQKLPQKYLQQDWTTLYPINTYVQSTADNTRYEGAFVASAGPVFPVKTEELFKSKGVSVIRSMPAGNTLTLDLAKAALQNEQLGQRDVTDFLAVSLSTPDYIGHRFGPNAIEVEDMYLRLDKELGDFFATLDKTLGKGNYTVFLTADHGASHNPNFLIDNKIPGGFWPASAQLKELNSMLEAKYKVGKLVLSLSNYQVNLNNPLIASNKLDESAIRKDCVQFMEKQEGVAYAIDVKEVQTANIPDELRTRMLRGNHPERSGVIQLFMKPGWYSGSANATGTSHGTWSPVDTHIPLVWMGWGINQGKLTRPTHMSDIAPTVAALLRIQAPSGSIGQPIPEVIK</sequence>
<protein>
    <submittedName>
        <fullName evidence="6">Alkaline phosphatase family protein</fullName>
    </submittedName>
</protein>
<evidence type="ECO:0000256" key="2">
    <source>
        <dbReference type="ARBA" id="ARBA00022723"/>
    </source>
</evidence>
<proteinExistence type="predicted"/>
<evidence type="ECO:0000313" key="6">
    <source>
        <dbReference type="EMBL" id="GEO03334.1"/>
    </source>
</evidence>
<dbReference type="PANTHER" id="PTHR10151">
    <property type="entry name" value="ECTONUCLEOTIDE PYROPHOSPHATASE/PHOSPHODIESTERASE"/>
    <property type="match status" value="1"/>
</dbReference>
<feature type="binding site" evidence="5">
    <location>
        <begin position="126"/>
        <end position="128"/>
    </location>
    <ligand>
        <name>substrate</name>
    </ligand>
</feature>
<reference evidence="6 7" key="1">
    <citation type="submission" date="2019-07" db="EMBL/GenBank/DDBJ databases">
        <title>Whole genome shotgun sequence of Adhaeribacter aerolatus NBRC 106133.</title>
        <authorList>
            <person name="Hosoyama A."/>
            <person name="Uohara A."/>
            <person name="Ohji S."/>
            <person name="Ichikawa N."/>
        </authorList>
    </citation>
    <scope>NUCLEOTIDE SEQUENCE [LARGE SCALE GENOMIC DNA]</scope>
    <source>
        <strain evidence="6 7">NBRC 106133</strain>
    </source>
</reference>
<dbReference type="SUPFAM" id="SSF53649">
    <property type="entry name" value="Alkaline phosphatase-like"/>
    <property type="match status" value="1"/>
</dbReference>
<evidence type="ECO:0000256" key="5">
    <source>
        <dbReference type="PIRSR" id="PIRSR031924-51"/>
    </source>
</evidence>
<accession>A0A512AUE7</accession>
<feature type="binding site" evidence="5">
    <location>
        <position position="65"/>
    </location>
    <ligand>
        <name>substrate</name>
    </ligand>
</feature>
<evidence type="ECO:0000256" key="4">
    <source>
        <dbReference type="PIRSR" id="PIRSR031924-50"/>
    </source>
</evidence>
<dbReference type="GO" id="GO:0046872">
    <property type="term" value="F:metal ion binding"/>
    <property type="evidence" value="ECO:0007669"/>
    <property type="project" value="UniProtKB-KW"/>
</dbReference>
<dbReference type="Proteomes" id="UP000321532">
    <property type="component" value="Unassembled WGS sequence"/>
</dbReference>
<dbReference type="NCBIfam" id="NF042991">
    <property type="entry name" value="alk_phos_PafA"/>
    <property type="match status" value="1"/>
</dbReference>
<dbReference type="Gene3D" id="3.30.1360.150">
    <property type="match status" value="1"/>
</dbReference>
<dbReference type="PIRSF" id="PIRSF031924">
    <property type="entry name" value="Pi-irrepressible_AP"/>
    <property type="match status" value="1"/>
</dbReference>
<keyword evidence="2" id="KW-0479">Metal-binding</keyword>
<dbReference type="Gene3D" id="3.40.720.10">
    <property type="entry name" value="Alkaline Phosphatase, subunit A"/>
    <property type="match status" value="1"/>
</dbReference>
<dbReference type="CDD" id="cd16016">
    <property type="entry name" value="AP-SPAP"/>
    <property type="match status" value="1"/>
</dbReference>
<dbReference type="Pfam" id="PF01663">
    <property type="entry name" value="Phosphodiest"/>
    <property type="match status" value="1"/>
</dbReference>
<comment type="caution">
    <text evidence="6">The sequence shown here is derived from an EMBL/GenBank/DDBJ whole genome shotgun (WGS) entry which is preliminary data.</text>
</comment>
<dbReference type="InterPro" id="IPR017850">
    <property type="entry name" value="Alkaline_phosphatase_core_sf"/>
</dbReference>
<evidence type="ECO:0000313" key="7">
    <source>
        <dbReference type="Proteomes" id="UP000321532"/>
    </source>
</evidence>
<dbReference type="AlphaFoldDB" id="A0A512AUE7"/>
<dbReference type="EMBL" id="BJYS01000005">
    <property type="protein sequence ID" value="GEO03334.1"/>
    <property type="molecule type" value="Genomic_DNA"/>
</dbReference>